<dbReference type="AlphaFoldDB" id="A0A2P6PM31"/>
<keyword evidence="2" id="KW-1185">Reference proteome</keyword>
<proteinExistence type="predicted"/>
<evidence type="ECO:0000313" key="2">
    <source>
        <dbReference type="Proteomes" id="UP000238479"/>
    </source>
</evidence>
<name>A0A2P6PM31_ROSCH</name>
<comment type="caution">
    <text evidence="1">The sequence shown here is derived from an EMBL/GenBank/DDBJ whole genome shotgun (WGS) entry which is preliminary data.</text>
</comment>
<protein>
    <submittedName>
        <fullName evidence="1">Uncharacterized protein</fullName>
    </submittedName>
</protein>
<evidence type="ECO:0000313" key="1">
    <source>
        <dbReference type="EMBL" id="PRQ22987.1"/>
    </source>
</evidence>
<reference evidence="1 2" key="1">
    <citation type="journal article" date="2018" name="Nat. Genet.">
        <title>The Rosa genome provides new insights in the design of modern roses.</title>
        <authorList>
            <person name="Bendahmane M."/>
        </authorList>
    </citation>
    <scope>NUCLEOTIDE SEQUENCE [LARGE SCALE GENOMIC DNA]</scope>
    <source>
        <strain evidence="2">cv. Old Blush</strain>
    </source>
</reference>
<accession>A0A2P6PM31</accession>
<gene>
    <name evidence="1" type="ORF">RchiOBHm_Chr6g0256261</name>
</gene>
<organism evidence="1 2">
    <name type="scientific">Rosa chinensis</name>
    <name type="common">China rose</name>
    <dbReference type="NCBI Taxonomy" id="74649"/>
    <lineage>
        <taxon>Eukaryota</taxon>
        <taxon>Viridiplantae</taxon>
        <taxon>Streptophyta</taxon>
        <taxon>Embryophyta</taxon>
        <taxon>Tracheophyta</taxon>
        <taxon>Spermatophyta</taxon>
        <taxon>Magnoliopsida</taxon>
        <taxon>eudicotyledons</taxon>
        <taxon>Gunneridae</taxon>
        <taxon>Pentapetalae</taxon>
        <taxon>rosids</taxon>
        <taxon>fabids</taxon>
        <taxon>Rosales</taxon>
        <taxon>Rosaceae</taxon>
        <taxon>Rosoideae</taxon>
        <taxon>Rosoideae incertae sedis</taxon>
        <taxon>Rosa</taxon>
    </lineage>
</organism>
<dbReference type="Gramene" id="PRQ22987">
    <property type="protein sequence ID" value="PRQ22987"/>
    <property type="gene ID" value="RchiOBHm_Chr6g0256261"/>
</dbReference>
<dbReference type="Proteomes" id="UP000238479">
    <property type="component" value="Chromosome 6"/>
</dbReference>
<dbReference type="EMBL" id="PDCK01000044">
    <property type="protein sequence ID" value="PRQ22987.1"/>
    <property type="molecule type" value="Genomic_DNA"/>
</dbReference>
<sequence>MLIHRFTLSLSISSTDQAKLIKHFTLHRNHCISSPIFTTAQRATTIHNFSDRVLWEHQLFTISLLFYYVGFYTL</sequence>